<dbReference type="EMBL" id="BKBA01000015">
    <property type="protein sequence ID" value="GEQ15270.1"/>
    <property type="molecule type" value="Genomic_DNA"/>
</dbReference>
<reference evidence="2 3" key="1">
    <citation type="submission" date="2019-07" db="EMBL/GenBank/DDBJ databases">
        <title>Whole genome shotgun sequence of Knoellia locipacati NBRC 109775.</title>
        <authorList>
            <person name="Hosoyama A."/>
            <person name="Uohara A."/>
            <person name="Ohji S."/>
            <person name="Ichikawa N."/>
        </authorList>
    </citation>
    <scope>NUCLEOTIDE SEQUENCE [LARGE SCALE GENOMIC DNA]</scope>
    <source>
        <strain evidence="2 3">NBRC 109775</strain>
    </source>
</reference>
<keyword evidence="3" id="KW-1185">Reference proteome</keyword>
<gene>
    <name evidence="2" type="ORF">KLO01_33170</name>
</gene>
<sequence>MTALHDSQERLVTTFDTPEPIRARIRLHAGGVRAVASDTEHTVITVTPSRPDRAGDVDAAERTSVTLVDCVLDVTVPRDRGLAVVWRPASVEVLVELPADSHLDAETSAGDIEASGRFGECVLRTSAGNVRADEASRARLRTSAGNVDVRRASVEADLSTSAGNVTLGASGGRAVLRTSSGDIAVGRSAGRLDARTAYGQMRVDCVSEGELTLATGYGTIEVGVLDGTAVRLDVTSDHGQIRSELAPTQGRPDDSDRVATVAARTTYGNVTIRKALS</sequence>
<dbReference type="Pfam" id="PF13349">
    <property type="entry name" value="DUF4097"/>
    <property type="match status" value="1"/>
</dbReference>
<accession>A0A512T4X8</accession>
<dbReference type="InterPro" id="IPR025164">
    <property type="entry name" value="Toastrack_DUF4097"/>
</dbReference>
<protein>
    <recommendedName>
        <fullName evidence="1">DUF4097 domain-containing protein</fullName>
    </recommendedName>
</protein>
<name>A0A512T4X8_9MICO</name>
<evidence type="ECO:0000313" key="3">
    <source>
        <dbReference type="Proteomes" id="UP000321793"/>
    </source>
</evidence>
<dbReference type="AlphaFoldDB" id="A0A512T4X8"/>
<dbReference type="Proteomes" id="UP000321793">
    <property type="component" value="Unassembled WGS sequence"/>
</dbReference>
<evidence type="ECO:0000259" key="1">
    <source>
        <dbReference type="Pfam" id="PF13349"/>
    </source>
</evidence>
<feature type="domain" description="DUF4097" evidence="1">
    <location>
        <begin position="91"/>
        <end position="272"/>
    </location>
</feature>
<evidence type="ECO:0000313" key="2">
    <source>
        <dbReference type="EMBL" id="GEQ15270.1"/>
    </source>
</evidence>
<comment type="caution">
    <text evidence="2">The sequence shown here is derived from an EMBL/GenBank/DDBJ whole genome shotgun (WGS) entry which is preliminary data.</text>
</comment>
<organism evidence="2 3">
    <name type="scientific">Knoellia locipacati</name>
    <dbReference type="NCBI Taxonomy" id="882824"/>
    <lineage>
        <taxon>Bacteria</taxon>
        <taxon>Bacillati</taxon>
        <taxon>Actinomycetota</taxon>
        <taxon>Actinomycetes</taxon>
        <taxon>Micrococcales</taxon>
        <taxon>Intrasporangiaceae</taxon>
        <taxon>Knoellia</taxon>
    </lineage>
</organism>
<proteinExistence type="predicted"/>